<comment type="caution">
    <text evidence="5">The sequence shown here is derived from an EMBL/GenBank/DDBJ whole genome shotgun (WGS) entry which is preliminary data.</text>
</comment>
<feature type="compositionally biased region" description="Polar residues" evidence="1">
    <location>
        <begin position="75"/>
        <end position="93"/>
    </location>
</feature>
<dbReference type="EMBL" id="CAJOBE010004982">
    <property type="protein sequence ID" value="CAF3955737.1"/>
    <property type="molecule type" value="Genomic_DNA"/>
</dbReference>
<name>A0A814XSK6_9BILA</name>
<dbReference type="EMBL" id="CAJNOL010002019">
    <property type="protein sequence ID" value="CAF1450733.1"/>
    <property type="molecule type" value="Genomic_DNA"/>
</dbReference>
<dbReference type="Proteomes" id="UP000663874">
    <property type="component" value="Unassembled WGS sequence"/>
</dbReference>
<dbReference type="EMBL" id="CAJNOO010001956">
    <property type="protein sequence ID" value="CAF1219828.1"/>
    <property type="molecule type" value="Genomic_DNA"/>
</dbReference>
<dbReference type="EMBL" id="CAJNOL010002011">
    <property type="protein sequence ID" value="CAF1449686.1"/>
    <property type="molecule type" value="Genomic_DNA"/>
</dbReference>
<dbReference type="Proteomes" id="UP000663836">
    <property type="component" value="Unassembled WGS sequence"/>
</dbReference>
<sequence length="105" mass="12667">MHSSRDSSPRPRLSHGTPQQQQQRQGDKLQYETFDLNDMMDKNQRDHRDVNEKRQRSDYHHHMNPWVNYPPHSCPRSSYVNDSSRFNRTNNNIRPLMEYNNPNDS</sequence>
<proteinExistence type="predicted"/>
<organism evidence="5 12">
    <name type="scientific">Rotaria sordida</name>
    <dbReference type="NCBI Taxonomy" id="392033"/>
    <lineage>
        <taxon>Eukaryota</taxon>
        <taxon>Metazoa</taxon>
        <taxon>Spiralia</taxon>
        <taxon>Gnathifera</taxon>
        <taxon>Rotifera</taxon>
        <taxon>Eurotatoria</taxon>
        <taxon>Bdelloidea</taxon>
        <taxon>Philodinida</taxon>
        <taxon>Philodinidae</taxon>
        <taxon>Rotaria</taxon>
    </lineage>
</organism>
<evidence type="ECO:0000313" key="7">
    <source>
        <dbReference type="EMBL" id="CAF1450733.1"/>
    </source>
</evidence>
<evidence type="ECO:0000313" key="2">
    <source>
        <dbReference type="EMBL" id="CAF1152015.1"/>
    </source>
</evidence>
<dbReference type="EMBL" id="CAJNOH010001008">
    <property type="protein sequence ID" value="CAF1162798.1"/>
    <property type="molecule type" value="Genomic_DNA"/>
</dbReference>
<dbReference type="Proteomes" id="UP000663870">
    <property type="component" value="Unassembled WGS sequence"/>
</dbReference>
<evidence type="ECO:0000313" key="8">
    <source>
        <dbReference type="EMBL" id="CAF3907865.1"/>
    </source>
</evidence>
<dbReference type="Proteomes" id="UP000663889">
    <property type="component" value="Unassembled WGS sequence"/>
</dbReference>
<dbReference type="EMBL" id="CAJNOU010001105">
    <property type="protein sequence ID" value="CAF1152015.1"/>
    <property type="molecule type" value="Genomic_DNA"/>
</dbReference>
<gene>
    <name evidence="9" type="ORF">FNK824_LOCUS23488</name>
    <name evidence="10" type="ORF">JBS370_LOCUS24374</name>
    <name evidence="6" type="ORF">JXQ802_LOCUS37513</name>
    <name evidence="7" type="ORF">JXQ802_LOCUS37576</name>
    <name evidence="8" type="ORF">OTI717_LOCUS24137</name>
    <name evidence="3" type="ORF">PYM288_LOCUS22837</name>
    <name evidence="5" type="ORF">RFH988_LOCUS25583</name>
    <name evidence="2" type="ORF">SEV965_LOCUS18505</name>
    <name evidence="4" type="ORF">ZHD862_LOCUS22578</name>
</gene>
<feature type="compositionally biased region" description="Basic and acidic residues" evidence="1">
    <location>
        <begin position="39"/>
        <end position="61"/>
    </location>
</feature>
<evidence type="ECO:0000313" key="5">
    <source>
        <dbReference type="EMBL" id="CAF1219828.1"/>
    </source>
</evidence>
<protein>
    <submittedName>
        <fullName evidence="5">Uncharacterized protein</fullName>
    </submittedName>
</protein>
<evidence type="ECO:0000313" key="11">
    <source>
        <dbReference type="Proteomes" id="UP000663870"/>
    </source>
</evidence>
<evidence type="ECO:0000313" key="12">
    <source>
        <dbReference type="Proteomes" id="UP000663882"/>
    </source>
</evidence>
<evidence type="ECO:0000313" key="3">
    <source>
        <dbReference type="EMBL" id="CAF1162798.1"/>
    </source>
</evidence>
<accession>A0A814XSK6</accession>
<dbReference type="Proteomes" id="UP000663864">
    <property type="component" value="Unassembled WGS sequence"/>
</dbReference>
<dbReference type="Proteomes" id="UP000663882">
    <property type="component" value="Unassembled WGS sequence"/>
</dbReference>
<evidence type="ECO:0000313" key="4">
    <source>
        <dbReference type="EMBL" id="CAF1196002.1"/>
    </source>
</evidence>
<dbReference type="EMBL" id="CAJOBD010003798">
    <property type="protein sequence ID" value="CAF3966277.1"/>
    <property type="molecule type" value="Genomic_DNA"/>
</dbReference>
<feature type="region of interest" description="Disordered" evidence="1">
    <location>
        <begin position="1"/>
        <end position="105"/>
    </location>
</feature>
<dbReference type="EMBL" id="CAJOAX010004479">
    <property type="protein sequence ID" value="CAF3907865.1"/>
    <property type="molecule type" value="Genomic_DNA"/>
</dbReference>
<dbReference type="AlphaFoldDB" id="A0A814XSK6"/>
<dbReference type="EMBL" id="CAJNOT010001417">
    <property type="protein sequence ID" value="CAF1196002.1"/>
    <property type="molecule type" value="Genomic_DNA"/>
</dbReference>
<evidence type="ECO:0000256" key="1">
    <source>
        <dbReference type="SAM" id="MobiDB-lite"/>
    </source>
</evidence>
<dbReference type="Proteomes" id="UP000663854">
    <property type="component" value="Unassembled WGS sequence"/>
</dbReference>
<keyword evidence="11" id="KW-1185">Reference proteome</keyword>
<reference evidence="5" key="1">
    <citation type="submission" date="2021-02" db="EMBL/GenBank/DDBJ databases">
        <authorList>
            <person name="Nowell W R."/>
        </authorList>
    </citation>
    <scope>NUCLEOTIDE SEQUENCE</scope>
</reference>
<evidence type="ECO:0000313" key="9">
    <source>
        <dbReference type="EMBL" id="CAF3955737.1"/>
    </source>
</evidence>
<evidence type="ECO:0000313" key="10">
    <source>
        <dbReference type="EMBL" id="CAF3966277.1"/>
    </source>
</evidence>
<evidence type="ECO:0000313" key="6">
    <source>
        <dbReference type="EMBL" id="CAF1449686.1"/>
    </source>
</evidence>
<dbReference type="Proteomes" id="UP000663823">
    <property type="component" value="Unassembled WGS sequence"/>
</dbReference>